<reference evidence="2" key="1">
    <citation type="submission" date="2023-04" db="EMBL/GenBank/DDBJ databases">
        <authorList>
            <consortium name="ELIXIR-Norway"/>
        </authorList>
    </citation>
    <scope>NUCLEOTIDE SEQUENCE [LARGE SCALE GENOMIC DNA]</scope>
</reference>
<dbReference type="EMBL" id="OX459937">
    <property type="protein sequence ID" value="CAI9151476.1"/>
    <property type="molecule type" value="Genomic_DNA"/>
</dbReference>
<protein>
    <submittedName>
        <fullName evidence="2">Uncharacterized protein</fullName>
    </submittedName>
</protein>
<evidence type="ECO:0000313" key="3">
    <source>
        <dbReference type="Proteomes" id="UP001176941"/>
    </source>
</evidence>
<proteinExistence type="predicted"/>
<dbReference type="Proteomes" id="UP001176941">
    <property type="component" value="Chromosome 1"/>
</dbReference>
<accession>A0ABN8XTQ9</accession>
<evidence type="ECO:0000256" key="1">
    <source>
        <dbReference type="SAM" id="MobiDB-lite"/>
    </source>
</evidence>
<evidence type="ECO:0000313" key="2">
    <source>
        <dbReference type="EMBL" id="CAI9151476.1"/>
    </source>
</evidence>
<feature type="region of interest" description="Disordered" evidence="1">
    <location>
        <begin position="30"/>
        <end position="96"/>
    </location>
</feature>
<gene>
    <name evidence="2" type="ORF">MRATA1EN1_LOCUS438</name>
</gene>
<keyword evidence="3" id="KW-1185">Reference proteome</keyword>
<feature type="compositionally biased region" description="Pro residues" evidence="1">
    <location>
        <begin position="72"/>
        <end position="84"/>
    </location>
</feature>
<name>A0ABN8XTQ9_RANTA</name>
<sequence>MCFKERAKQCQKKWRCCELKRGRRNLSIIGRGGVKGEERSWEEGPRSGESRGPGEPLFLPPSLQQYLHSIPSSPPSSGPPPIPHPTIRKHHQLPSHSCCHSPCLGETLLPAQTIPDR</sequence>
<feature type="compositionally biased region" description="Basic and acidic residues" evidence="1">
    <location>
        <begin position="34"/>
        <end position="49"/>
    </location>
</feature>
<organism evidence="2 3">
    <name type="scientific">Rangifer tarandus platyrhynchus</name>
    <name type="common">Svalbard reindeer</name>
    <dbReference type="NCBI Taxonomy" id="3082113"/>
    <lineage>
        <taxon>Eukaryota</taxon>
        <taxon>Metazoa</taxon>
        <taxon>Chordata</taxon>
        <taxon>Craniata</taxon>
        <taxon>Vertebrata</taxon>
        <taxon>Euteleostomi</taxon>
        <taxon>Mammalia</taxon>
        <taxon>Eutheria</taxon>
        <taxon>Laurasiatheria</taxon>
        <taxon>Artiodactyla</taxon>
        <taxon>Ruminantia</taxon>
        <taxon>Pecora</taxon>
        <taxon>Cervidae</taxon>
        <taxon>Odocoileinae</taxon>
        <taxon>Rangifer</taxon>
    </lineage>
</organism>